<feature type="binding site" evidence="6">
    <location>
        <position position="242"/>
    </location>
    <ligand>
        <name>Zn(2+)</name>
        <dbReference type="ChEBI" id="CHEBI:29105"/>
        <note>catalytic</note>
    </ligand>
</feature>
<feature type="transmembrane region" description="Helical" evidence="7">
    <location>
        <begin position="211"/>
        <end position="228"/>
    </location>
</feature>
<dbReference type="AlphaFoldDB" id="A0A4P9UT67"/>
<evidence type="ECO:0000313" key="8">
    <source>
        <dbReference type="EMBL" id="QCW83760.1"/>
    </source>
</evidence>
<gene>
    <name evidence="8" type="ORF">EQU24_17035</name>
</gene>
<proteinExistence type="predicted"/>
<feature type="transmembrane region" description="Helical" evidence="7">
    <location>
        <begin position="21"/>
        <end position="41"/>
    </location>
</feature>
<dbReference type="EMBL" id="CP035467">
    <property type="protein sequence ID" value="QCW83760.1"/>
    <property type="molecule type" value="Genomic_DNA"/>
</dbReference>
<evidence type="ECO:0000256" key="2">
    <source>
        <dbReference type="ARBA" id="ARBA00022692"/>
    </source>
</evidence>
<accession>A0A4P9UT67</accession>
<feature type="transmembrane region" description="Helical" evidence="7">
    <location>
        <begin position="184"/>
        <end position="202"/>
    </location>
</feature>
<keyword evidence="4 7" id="KW-1133">Transmembrane helix</keyword>
<dbReference type="RefSeq" id="WP_138767205.1">
    <property type="nucleotide sequence ID" value="NZ_CP035467.1"/>
</dbReference>
<feature type="transmembrane region" description="Helical" evidence="7">
    <location>
        <begin position="129"/>
        <end position="148"/>
    </location>
</feature>
<evidence type="ECO:0000256" key="1">
    <source>
        <dbReference type="ARBA" id="ARBA00004141"/>
    </source>
</evidence>
<dbReference type="GO" id="GO:0046872">
    <property type="term" value="F:metal ion binding"/>
    <property type="evidence" value="ECO:0007669"/>
    <property type="project" value="UniProtKB-KW"/>
</dbReference>
<feature type="binding site" evidence="6">
    <location>
        <position position="116"/>
    </location>
    <ligand>
        <name>Zn(2+)</name>
        <dbReference type="ChEBI" id="CHEBI:29105"/>
        <note>catalytic</note>
    </ligand>
</feature>
<dbReference type="Proteomes" id="UP000305881">
    <property type="component" value="Chromosome"/>
</dbReference>
<evidence type="ECO:0000256" key="6">
    <source>
        <dbReference type="PIRSR" id="PIRSR608901-2"/>
    </source>
</evidence>
<sequence length="267" mass="30879">MILFAILEGCWMMTNNLDYRASILITISLISVILMFFFPAIPQDRFYHEFADQRELLGIKHFFNVVSNLPFILVGLVGIKTLFSVDRSKIVVVVLPSYILFFSSVALVGFGSIYYHLDPNNRTLIWDRLPITLAFMSFFSVIVGEYISEEVASKLLYPLLLTGLVSVFYWYYSELQGRGDLRLYGLVQFLPLLLMPLILVMYKPRFTHGRAYWFFLGLYGVAKTFEVADSPVYHWLYGISGHTLKHLLAALGCYVFLRQIAERQRLF</sequence>
<evidence type="ECO:0000313" key="9">
    <source>
        <dbReference type="Proteomes" id="UP000305881"/>
    </source>
</evidence>
<protein>
    <submittedName>
        <fullName evidence="8">Alkaline phytoceramidase</fullName>
    </submittedName>
</protein>
<keyword evidence="2 7" id="KW-0812">Transmembrane</keyword>
<keyword evidence="6" id="KW-0862">Zinc</keyword>
<organism evidence="8 9">
    <name type="scientific">Methylotuvimicrobium buryatense</name>
    <name type="common">Methylomicrobium buryatense</name>
    <dbReference type="NCBI Taxonomy" id="95641"/>
    <lineage>
        <taxon>Bacteria</taxon>
        <taxon>Pseudomonadati</taxon>
        <taxon>Pseudomonadota</taxon>
        <taxon>Gammaproteobacteria</taxon>
        <taxon>Methylococcales</taxon>
        <taxon>Methylococcaceae</taxon>
        <taxon>Methylotuvimicrobium</taxon>
    </lineage>
</organism>
<dbReference type="Pfam" id="PF05875">
    <property type="entry name" value="Ceramidase"/>
    <property type="match status" value="1"/>
</dbReference>
<dbReference type="InterPro" id="IPR008901">
    <property type="entry name" value="ACER"/>
</dbReference>
<keyword evidence="6" id="KW-0479">Metal-binding</keyword>
<keyword evidence="5 7" id="KW-0472">Membrane</keyword>
<dbReference type="GO" id="GO:0006672">
    <property type="term" value="P:ceramide metabolic process"/>
    <property type="evidence" value="ECO:0007669"/>
    <property type="project" value="InterPro"/>
</dbReference>
<reference evidence="9" key="1">
    <citation type="journal article" date="2019" name="J. Bacteriol.">
        <title>A Mutagenic Screen Identifies a TonB-Dependent Receptor Required for the Lanthanide Metal Switch in the Type I Methanotroph 'Methylotuvimicrobium buryatense' 5GB1C.</title>
        <authorList>
            <person name="Groom J.D."/>
            <person name="Ford S.M."/>
            <person name="Pesesky M.W."/>
            <person name="Lidstrom M.E."/>
        </authorList>
    </citation>
    <scope>NUCLEOTIDE SEQUENCE [LARGE SCALE GENOMIC DNA]</scope>
    <source>
        <strain evidence="9">5GB1C</strain>
    </source>
</reference>
<dbReference type="OrthoDB" id="6088058at2"/>
<feature type="binding site" evidence="6">
    <location>
        <position position="246"/>
    </location>
    <ligand>
        <name>Zn(2+)</name>
        <dbReference type="ChEBI" id="CHEBI:29105"/>
        <note>catalytic</note>
    </ligand>
</feature>
<name>A0A4P9UT67_METBY</name>
<dbReference type="PANTHER" id="PTHR34368:SF1">
    <property type="entry name" value="OS01G0962200 PROTEIN"/>
    <property type="match status" value="1"/>
</dbReference>
<feature type="transmembrane region" description="Helical" evidence="7">
    <location>
        <begin position="155"/>
        <end position="172"/>
    </location>
</feature>
<dbReference type="STRING" id="675511.GCA_000341735_04044"/>
<keyword evidence="3" id="KW-0378">Hydrolase</keyword>
<dbReference type="GO" id="GO:0016020">
    <property type="term" value="C:membrane"/>
    <property type="evidence" value="ECO:0007669"/>
    <property type="project" value="UniProtKB-SubCell"/>
</dbReference>
<dbReference type="PANTHER" id="PTHR34368">
    <property type="entry name" value="OS01G0962200 PROTEIN"/>
    <property type="match status" value="1"/>
</dbReference>
<evidence type="ECO:0000256" key="3">
    <source>
        <dbReference type="ARBA" id="ARBA00022801"/>
    </source>
</evidence>
<comment type="subcellular location">
    <subcellularLocation>
        <location evidence="1">Membrane</location>
        <topology evidence="1">Multi-pass membrane protein</topology>
    </subcellularLocation>
</comment>
<dbReference type="KEGG" id="mbur:EQU24_17035"/>
<keyword evidence="9" id="KW-1185">Reference proteome</keyword>
<feature type="transmembrane region" description="Helical" evidence="7">
    <location>
        <begin position="61"/>
        <end position="83"/>
    </location>
</feature>
<evidence type="ECO:0000256" key="5">
    <source>
        <dbReference type="ARBA" id="ARBA00023136"/>
    </source>
</evidence>
<comment type="cofactor">
    <cofactor evidence="6">
        <name>Zn(2+)</name>
        <dbReference type="ChEBI" id="CHEBI:29105"/>
    </cofactor>
</comment>
<evidence type="ECO:0000256" key="7">
    <source>
        <dbReference type="SAM" id="Phobius"/>
    </source>
</evidence>
<feature type="transmembrane region" description="Helical" evidence="7">
    <location>
        <begin position="234"/>
        <end position="257"/>
    </location>
</feature>
<dbReference type="GO" id="GO:0016811">
    <property type="term" value="F:hydrolase activity, acting on carbon-nitrogen (but not peptide) bonds, in linear amides"/>
    <property type="evidence" value="ECO:0007669"/>
    <property type="project" value="InterPro"/>
</dbReference>
<feature type="transmembrane region" description="Helical" evidence="7">
    <location>
        <begin position="90"/>
        <end position="117"/>
    </location>
</feature>
<evidence type="ECO:0000256" key="4">
    <source>
        <dbReference type="ARBA" id="ARBA00022989"/>
    </source>
</evidence>